<dbReference type="Proteomes" id="UP000002484">
    <property type="component" value="Chromosome"/>
</dbReference>
<organism evidence="1 2">
    <name type="scientific">Pseudofrankia inefficax (strain DSM 45817 / CECT 9037 / DDB 130130 / EuI1c)</name>
    <name type="common">Frankia inefficax</name>
    <dbReference type="NCBI Taxonomy" id="298654"/>
    <lineage>
        <taxon>Bacteria</taxon>
        <taxon>Bacillati</taxon>
        <taxon>Actinomycetota</taxon>
        <taxon>Actinomycetes</taxon>
        <taxon>Frankiales</taxon>
        <taxon>Frankiaceae</taxon>
        <taxon>Pseudofrankia</taxon>
    </lineage>
</organism>
<dbReference type="Pfam" id="PF04199">
    <property type="entry name" value="Cyclase"/>
    <property type="match status" value="1"/>
</dbReference>
<dbReference type="KEGG" id="fri:FraEuI1c_1892"/>
<dbReference type="eggNOG" id="COG1878">
    <property type="taxonomic scope" value="Bacteria"/>
</dbReference>
<dbReference type="OrthoDB" id="7067800at2"/>
<dbReference type="STRING" id="298654.FraEuI1c_1892"/>
<name>E3JCV3_PSEI1</name>
<dbReference type="GO" id="GO:0004061">
    <property type="term" value="F:arylformamidase activity"/>
    <property type="evidence" value="ECO:0007669"/>
    <property type="project" value="InterPro"/>
</dbReference>
<keyword evidence="2" id="KW-1185">Reference proteome</keyword>
<dbReference type="InterPro" id="IPR037175">
    <property type="entry name" value="KFase_sf"/>
</dbReference>
<protein>
    <submittedName>
        <fullName evidence="1">Putative cyclase</fullName>
    </submittedName>
</protein>
<dbReference type="RefSeq" id="WP_013423062.1">
    <property type="nucleotide sequence ID" value="NC_014666.1"/>
</dbReference>
<dbReference type="AlphaFoldDB" id="E3JCV3"/>
<accession>E3JCV3</accession>
<evidence type="ECO:0000313" key="2">
    <source>
        <dbReference type="Proteomes" id="UP000002484"/>
    </source>
</evidence>
<dbReference type="GO" id="GO:0019441">
    <property type="term" value="P:L-tryptophan catabolic process to kynurenine"/>
    <property type="evidence" value="ECO:0007669"/>
    <property type="project" value="InterPro"/>
</dbReference>
<dbReference type="PANTHER" id="PTHR34861:SF10">
    <property type="entry name" value="CYCLASE"/>
    <property type="match status" value="1"/>
</dbReference>
<sequence>MPLPEEFHALARKVNNWGRWGTEDERGTLNLLTDEAVRRGVAAARTGKRFSLALPLSQNGPQLGFIPGRINPIRTMISLNEPLTGDASQVCFSDDMVVMGVQAATHWDALAHASYDGRIYNGFGAATVTAAGAARCGIDKAGPILGRGVLLDVARALGVERLDSGYAISSDDLSAAADLAGVAVEPGDLVLVRTGQMRLLHAGDKMGYLAPVAGLSLRSVEWMREHDVAAAATDTVVFEVFPWERDDAPLPVHLLHLVEMGLTQGQNFDLEALAADCADDGIYTFFLSATPEPLANGLGGMVAPVAIK</sequence>
<proteinExistence type="predicted"/>
<dbReference type="InterPro" id="IPR007325">
    <property type="entry name" value="KFase/CYL"/>
</dbReference>
<gene>
    <name evidence="1" type="ordered locus">FraEuI1c_1892</name>
</gene>
<reference evidence="1 2" key="1">
    <citation type="submission" date="2010-10" db="EMBL/GenBank/DDBJ databases">
        <title>Complete sequence of Frankia sp. EuI1c.</title>
        <authorList>
            <consortium name="US DOE Joint Genome Institute"/>
            <person name="Lucas S."/>
            <person name="Copeland A."/>
            <person name="Lapidus A."/>
            <person name="Cheng J.-F."/>
            <person name="Bruce D."/>
            <person name="Goodwin L."/>
            <person name="Pitluck S."/>
            <person name="Chertkov O."/>
            <person name="Detter J.C."/>
            <person name="Han C."/>
            <person name="Tapia R."/>
            <person name="Land M."/>
            <person name="Hauser L."/>
            <person name="Jeffries C."/>
            <person name="Kyrpides N."/>
            <person name="Ivanova N."/>
            <person name="Mikhailova N."/>
            <person name="Beauchemin N."/>
            <person name="Sen A."/>
            <person name="Sur S.A."/>
            <person name="Gtari M."/>
            <person name="Wall L."/>
            <person name="Tisa L."/>
            <person name="Woyke T."/>
        </authorList>
    </citation>
    <scope>NUCLEOTIDE SEQUENCE [LARGE SCALE GENOMIC DNA]</scope>
    <source>
        <strain evidence="2">DSM 45817 / CECT 9037 / EuI1c</strain>
    </source>
</reference>
<dbReference type="InParanoid" id="E3JCV3"/>
<dbReference type="EMBL" id="CP002299">
    <property type="protein sequence ID" value="ADP79943.1"/>
    <property type="molecule type" value="Genomic_DNA"/>
</dbReference>
<dbReference type="SUPFAM" id="SSF102198">
    <property type="entry name" value="Putative cyclase"/>
    <property type="match status" value="1"/>
</dbReference>
<dbReference type="HOGENOM" id="CLU_030671_0_0_11"/>
<dbReference type="PANTHER" id="PTHR34861">
    <property type="match status" value="1"/>
</dbReference>
<evidence type="ECO:0000313" key="1">
    <source>
        <dbReference type="EMBL" id="ADP79943.1"/>
    </source>
</evidence>
<dbReference type="Gene3D" id="3.50.30.50">
    <property type="entry name" value="Putative cyclase"/>
    <property type="match status" value="1"/>
</dbReference>